<name>A0A2U1LWP2_ARTAN</name>
<keyword evidence="2" id="KW-1185">Reference proteome</keyword>
<dbReference type="EMBL" id="PKPP01007423">
    <property type="protein sequence ID" value="PWA53422.1"/>
    <property type="molecule type" value="Genomic_DNA"/>
</dbReference>
<organism evidence="1 2">
    <name type="scientific">Artemisia annua</name>
    <name type="common">Sweet wormwood</name>
    <dbReference type="NCBI Taxonomy" id="35608"/>
    <lineage>
        <taxon>Eukaryota</taxon>
        <taxon>Viridiplantae</taxon>
        <taxon>Streptophyta</taxon>
        <taxon>Embryophyta</taxon>
        <taxon>Tracheophyta</taxon>
        <taxon>Spermatophyta</taxon>
        <taxon>Magnoliopsida</taxon>
        <taxon>eudicotyledons</taxon>
        <taxon>Gunneridae</taxon>
        <taxon>Pentapetalae</taxon>
        <taxon>asterids</taxon>
        <taxon>campanulids</taxon>
        <taxon>Asterales</taxon>
        <taxon>Asteraceae</taxon>
        <taxon>Asteroideae</taxon>
        <taxon>Anthemideae</taxon>
        <taxon>Artemisiinae</taxon>
        <taxon>Artemisia</taxon>
    </lineage>
</organism>
<gene>
    <name evidence="1" type="ORF">CTI12_AA444600</name>
</gene>
<accession>A0A2U1LWP2</accession>
<dbReference type="Proteomes" id="UP000245207">
    <property type="component" value="Unassembled WGS sequence"/>
</dbReference>
<proteinExistence type="predicted"/>
<dbReference type="AlphaFoldDB" id="A0A2U1LWP2"/>
<reference evidence="1 2" key="1">
    <citation type="journal article" date="2018" name="Mol. Plant">
        <title>The genome of Artemisia annua provides insight into the evolution of Asteraceae family and artemisinin biosynthesis.</title>
        <authorList>
            <person name="Shen Q."/>
            <person name="Zhang L."/>
            <person name="Liao Z."/>
            <person name="Wang S."/>
            <person name="Yan T."/>
            <person name="Shi P."/>
            <person name="Liu M."/>
            <person name="Fu X."/>
            <person name="Pan Q."/>
            <person name="Wang Y."/>
            <person name="Lv Z."/>
            <person name="Lu X."/>
            <person name="Zhang F."/>
            <person name="Jiang W."/>
            <person name="Ma Y."/>
            <person name="Chen M."/>
            <person name="Hao X."/>
            <person name="Li L."/>
            <person name="Tang Y."/>
            <person name="Lv G."/>
            <person name="Zhou Y."/>
            <person name="Sun X."/>
            <person name="Brodelius P.E."/>
            <person name="Rose J.K.C."/>
            <person name="Tang K."/>
        </authorList>
    </citation>
    <scope>NUCLEOTIDE SEQUENCE [LARGE SCALE GENOMIC DNA]</scope>
    <source>
        <strain evidence="2">cv. Huhao1</strain>
        <tissue evidence="1">Leaf</tissue>
    </source>
</reference>
<dbReference type="STRING" id="35608.A0A2U1LWP2"/>
<evidence type="ECO:0000313" key="2">
    <source>
        <dbReference type="Proteomes" id="UP000245207"/>
    </source>
</evidence>
<sequence>MSAIGPDTECKRTTIFCELNAFKRVDCNGTKFAGTCRFLPQKLELSPVKYFKHLGDKMIAFARFISARKRTTTMVTSSATPRQPKATPIDSQRAEAIDDCIDFFNSASSLTRSNSVSG</sequence>
<evidence type="ECO:0000313" key="1">
    <source>
        <dbReference type="EMBL" id="PWA53422.1"/>
    </source>
</evidence>
<dbReference type="OrthoDB" id="847636at2759"/>
<protein>
    <submittedName>
        <fullName evidence="1">Uncharacterized protein</fullName>
    </submittedName>
</protein>
<dbReference type="PANTHER" id="PTHR34355">
    <property type="entry name" value="JOSEPHIN-LIKE PROTEIN"/>
    <property type="match status" value="1"/>
</dbReference>
<dbReference type="PANTHER" id="PTHR34355:SF9">
    <property type="entry name" value="JOSEPHIN-LIKE PROTEIN"/>
    <property type="match status" value="1"/>
</dbReference>
<comment type="caution">
    <text evidence="1">The sequence shown here is derived from an EMBL/GenBank/DDBJ whole genome shotgun (WGS) entry which is preliminary data.</text>
</comment>